<feature type="region of interest" description="Disordered" evidence="1">
    <location>
        <begin position="917"/>
        <end position="943"/>
    </location>
</feature>
<keyword evidence="3" id="KW-1185">Reference proteome</keyword>
<feature type="compositionally biased region" description="Basic and acidic residues" evidence="1">
    <location>
        <begin position="648"/>
        <end position="670"/>
    </location>
</feature>
<feature type="compositionally biased region" description="Basic and acidic residues" evidence="1">
    <location>
        <begin position="484"/>
        <end position="506"/>
    </location>
</feature>
<dbReference type="Proteomes" id="UP000516437">
    <property type="component" value="Chromosome 7"/>
</dbReference>
<feature type="compositionally biased region" description="Basic and acidic residues" evidence="1">
    <location>
        <begin position="534"/>
        <end position="557"/>
    </location>
</feature>
<dbReference type="PANTHER" id="PTHR34837">
    <property type="entry name" value="OS05G0595500 PROTEIN"/>
    <property type="match status" value="1"/>
</dbReference>
<accession>A0A6A1UXI0</accession>
<protein>
    <submittedName>
        <fullName evidence="2">Nipped-B-like protein B</fullName>
    </submittedName>
</protein>
<feature type="compositionally biased region" description="Basic and acidic residues" evidence="1">
    <location>
        <begin position="138"/>
        <end position="192"/>
    </location>
</feature>
<feature type="compositionally biased region" description="Basic residues" evidence="1">
    <location>
        <begin position="1"/>
        <end position="12"/>
    </location>
</feature>
<dbReference type="PANTHER" id="PTHR34837:SF1">
    <property type="entry name" value="LOW PROTEIN: ZINC FINGER CCCH DOMAIN PROTEIN"/>
    <property type="match status" value="1"/>
</dbReference>
<feature type="compositionally biased region" description="Basic and acidic residues" evidence="1">
    <location>
        <begin position="632"/>
        <end position="641"/>
    </location>
</feature>
<dbReference type="EMBL" id="RXIC02000025">
    <property type="protein sequence ID" value="KAB1205033.1"/>
    <property type="molecule type" value="Genomic_DNA"/>
</dbReference>
<organism evidence="2 3">
    <name type="scientific">Morella rubra</name>
    <name type="common">Chinese bayberry</name>
    <dbReference type="NCBI Taxonomy" id="262757"/>
    <lineage>
        <taxon>Eukaryota</taxon>
        <taxon>Viridiplantae</taxon>
        <taxon>Streptophyta</taxon>
        <taxon>Embryophyta</taxon>
        <taxon>Tracheophyta</taxon>
        <taxon>Spermatophyta</taxon>
        <taxon>Magnoliopsida</taxon>
        <taxon>eudicotyledons</taxon>
        <taxon>Gunneridae</taxon>
        <taxon>Pentapetalae</taxon>
        <taxon>rosids</taxon>
        <taxon>fabids</taxon>
        <taxon>Fagales</taxon>
        <taxon>Myricaceae</taxon>
        <taxon>Morella</taxon>
    </lineage>
</organism>
<feature type="region of interest" description="Disordered" evidence="1">
    <location>
        <begin position="828"/>
        <end position="856"/>
    </location>
</feature>
<proteinExistence type="predicted"/>
<feature type="compositionally biased region" description="Basic and acidic residues" evidence="1">
    <location>
        <begin position="86"/>
        <end position="116"/>
    </location>
</feature>
<feature type="compositionally biased region" description="Basic and acidic residues" evidence="1">
    <location>
        <begin position="215"/>
        <end position="302"/>
    </location>
</feature>
<dbReference type="OrthoDB" id="1938945at2759"/>
<gene>
    <name evidence="2" type="ORF">CJ030_MR7G004206</name>
</gene>
<reference evidence="2 3" key="1">
    <citation type="journal article" date="2019" name="Plant Biotechnol. J.">
        <title>The red bayberry genome and genetic basis of sex determination.</title>
        <authorList>
            <person name="Jia H.M."/>
            <person name="Jia H.J."/>
            <person name="Cai Q.L."/>
            <person name="Wang Y."/>
            <person name="Zhao H.B."/>
            <person name="Yang W.F."/>
            <person name="Wang G.Y."/>
            <person name="Li Y.H."/>
            <person name="Zhan D.L."/>
            <person name="Shen Y.T."/>
            <person name="Niu Q.F."/>
            <person name="Chang L."/>
            <person name="Qiu J."/>
            <person name="Zhao L."/>
            <person name="Xie H.B."/>
            <person name="Fu W.Y."/>
            <person name="Jin J."/>
            <person name="Li X.W."/>
            <person name="Jiao Y."/>
            <person name="Zhou C.C."/>
            <person name="Tu T."/>
            <person name="Chai C.Y."/>
            <person name="Gao J.L."/>
            <person name="Fan L.J."/>
            <person name="van de Weg E."/>
            <person name="Wang J.Y."/>
            <person name="Gao Z.S."/>
        </authorList>
    </citation>
    <scope>NUCLEOTIDE SEQUENCE [LARGE SCALE GENOMIC DNA]</scope>
    <source>
        <tissue evidence="2">Leaves</tissue>
    </source>
</reference>
<feature type="compositionally biased region" description="Basic and acidic residues" evidence="1">
    <location>
        <begin position="13"/>
        <end position="64"/>
    </location>
</feature>
<feature type="compositionally biased region" description="Basic and acidic residues" evidence="1">
    <location>
        <begin position="574"/>
        <end position="592"/>
    </location>
</feature>
<evidence type="ECO:0000313" key="3">
    <source>
        <dbReference type="Proteomes" id="UP000516437"/>
    </source>
</evidence>
<feature type="compositionally biased region" description="Basic and acidic residues" evidence="1">
    <location>
        <begin position="308"/>
        <end position="474"/>
    </location>
</feature>
<evidence type="ECO:0000256" key="1">
    <source>
        <dbReference type="SAM" id="MobiDB-lite"/>
    </source>
</evidence>
<comment type="caution">
    <text evidence="2">The sequence shown here is derived from an EMBL/GenBank/DDBJ whole genome shotgun (WGS) entry which is preliminary data.</text>
</comment>
<dbReference type="AlphaFoldDB" id="A0A6A1UXI0"/>
<sequence length="1254" mass="141480">MPKSSRHKSSKHSSRETREYSDSEKDSSLKDRKTKEESGGGSRVPKESGSTEKRKVESLKDAKDMYGSGIGEHSEEHGQSKRRRERAGEGVTDRWNGGEDDRNEVSKKSKESKASAESKSGNNSRRREETLGVSGDGEEAKKSGGKHRDLARKESREGGVEREKKSKEGKTDRSVIDIEEPRETKKAVEKTGKVSFFHMLQSDLLGLIAELNVQDELRSPEENQHERRTRKRQDGSGDWEKHQDDGGDISDRRLSSRDDVGKDGRQKDEKRKDERYKDKYRDDIDRDNKHRDEKQSDDRPAKDLTCIRSDDKHAKDEKDAAEVRRKRIKLQDSDRDRERAKDRSRERDRDHDLEVSRDRDRFHDHGHEREHEGDCGHDRNRDRDRDRESDREHDWDWERDRDRDHDRGRDRIRDHGREHDREYDRDREYERDRDRDRDHDRHRDRDGSHFDDRSGRYKDGRGKKRSPDDHDDYNSNKTRLVKAHYPDMEKKSLSGDKVESDADRGRSQSRQAHVDAPISSNRRRTSPSSSSHFGMDDHRNLDLEDVKYRDNKSEQRAKAISSREVSAFSGVSEKSAKYRSVDKPVKMEEAHLGELSTERSSSSKASPKGLVERSPSSTSIDRRYMNRTGVRRSLDVEETGRRSSASVDPRDFSTSEDRVYRDFPPEKSLFDDSSQADSPYYNRSSQSNASSLIPPPPVFRAGVDSPSFAGSLEEDGRLNSAVRYKRGSDPGLGRGHGNAWRGVPSWSSSVPNGFIPFQHGPPHGGFQAMIPQFPSQPMFGVRPGVEINHSGIHYHIPEADRFSGHLRPVGWQNIIDGSGPPHLHGWDGSNGSGPPHIYGGPEWDQKRHPMNGRGWESNAEMWKGQEGDMKRELPSPSQKDDYPVQALVDDGLAVKAGQRSHHEDNHYEVQANAIEISSTGTSPAKETSDSLAKPSFEKAADHSKFPTHDVSHFTRFYLSKLDISAELARPELYKECISLLDMERSITLDGDTTMDVLFEGGGRASLKYSNNVLNHSLFPAIKDTALQRAMDLYKKQRVEVVGLRSVYGVTLDIISASNQEKGEEQAPICDVVKAEEPVPNLAAAMQSVPLPTVDQKKVEAVSAAVMKENMEESFLTPTQEVQNHVSTPSVKMELLGQVYGGENPGKPLPVSSEEKKAVMASEEVNVEVADGDCAMTVDNESQMTTMDGDINRLGKSNGSNSANCVEERLLGDAINGPKCFPGGSPRAYEAVVPGSNESESVILSRIHHSPESTH</sequence>
<name>A0A6A1UXI0_9ROSI</name>
<evidence type="ECO:0000313" key="2">
    <source>
        <dbReference type="EMBL" id="KAB1205033.1"/>
    </source>
</evidence>
<feature type="region of interest" description="Disordered" evidence="1">
    <location>
        <begin position="1"/>
        <end position="194"/>
    </location>
</feature>
<feature type="region of interest" description="Disordered" evidence="1">
    <location>
        <begin position="215"/>
        <end position="698"/>
    </location>
</feature>
<feature type="compositionally biased region" description="Polar residues" evidence="1">
    <location>
        <begin position="671"/>
        <end position="691"/>
    </location>
</feature>